<name>A0A9Q9UVM1_MOOP1</name>
<evidence type="ECO:0000313" key="1">
    <source>
        <dbReference type="EMBL" id="WAN68973.1"/>
    </source>
</evidence>
<sequence>MVRYGVGYFNAGKEAENQGNPTPNAPYAKFTNLICFRFPIPDSRFPIPCSRFPIPCSLFI</sequence>
<gene>
    <name evidence="1" type="ORF">BJP36_42195</name>
</gene>
<protein>
    <submittedName>
        <fullName evidence="1">Uncharacterized protein</fullName>
    </submittedName>
</protein>
<dbReference type="EMBL" id="CP017708">
    <property type="protein sequence ID" value="WAN68973.1"/>
    <property type="molecule type" value="Genomic_DNA"/>
</dbReference>
<reference evidence="1" key="2">
    <citation type="submission" date="2022-10" db="EMBL/GenBank/DDBJ databases">
        <authorList>
            <person name="Ngo T.-E."/>
        </authorList>
    </citation>
    <scope>NUCLEOTIDE SEQUENCE</scope>
    <source>
        <strain evidence="1">JHB</strain>
    </source>
</reference>
<reference evidence="1" key="1">
    <citation type="journal article" date="2017" name="Proc. Natl. Acad. Sci. U.S.A.">
        <title>Comparative genomics uncovers the prolific and distinctive metabolic potential of the cyanobacterial genus Moorea.</title>
        <authorList>
            <person name="Leao T."/>
            <person name="Castelao G."/>
            <person name="Korobeynikov A."/>
            <person name="Monroe E.A."/>
            <person name="Podell S."/>
            <person name="Glukhov E."/>
            <person name="Allen E.E."/>
            <person name="Gerwick W.H."/>
            <person name="Gerwick L."/>
        </authorList>
    </citation>
    <scope>NUCLEOTIDE SEQUENCE</scope>
    <source>
        <strain evidence="1">JHB</strain>
    </source>
</reference>
<dbReference type="AlphaFoldDB" id="A0A9Q9UVM1"/>
<organism evidence="1">
    <name type="scientific">Moorena producens (strain JHB)</name>
    <dbReference type="NCBI Taxonomy" id="1454205"/>
    <lineage>
        <taxon>Bacteria</taxon>
        <taxon>Bacillati</taxon>
        <taxon>Cyanobacteriota</taxon>
        <taxon>Cyanophyceae</taxon>
        <taxon>Coleofasciculales</taxon>
        <taxon>Coleofasciculaceae</taxon>
        <taxon>Moorena</taxon>
    </lineage>
</organism>
<accession>A0A9Q9UVM1</accession>
<proteinExistence type="predicted"/>
<dbReference type="Proteomes" id="UP000176944">
    <property type="component" value="Chromosome"/>
</dbReference>